<dbReference type="AlphaFoldDB" id="A0A1F8H8Q9"/>
<dbReference type="GO" id="GO:0016740">
    <property type="term" value="F:transferase activity"/>
    <property type="evidence" value="ECO:0007669"/>
    <property type="project" value="UniProtKB-KW"/>
</dbReference>
<comment type="caution">
    <text evidence="2">The sequence shown here is derived from an EMBL/GenBank/DDBJ whole genome shotgun (WGS) entry which is preliminary data.</text>
</comment>
<proteinExistence type="predicted"/>
<protein>
    <submittedName>
        <fullName evidence="2">Glycosyl transferase family 2</fullName>
    </submittedName>
</protein>
<dbReference type="CDD" id="cd04179">
    <property type="entry name" value="DPM_DPG-synthase_like"/>
    <property type="match status" value="1"/>
</dbReference>
<dbReference type="InterPro" id="IPR050256">
    <property type="entry name" value="Glycosyltransferase_2"/>
</dbReference>
<evidence type="ECO:0000313" key="3">
    <source>
        <dbReference type="Proteomes" id="UP000177745"/>
    </source>
</evidence>
<gene>
    <name evidence="2" type="ORF">A3G51_02735</name>
</gene>
<sequence length="238" mass="27494">MYKELKIIVVLPAYNAGVTLEKTIKDIPLNLTDEIILVDDKSNDNTLEIARKLNLTVYRHNQNKGYGANQKTCYDAAIAKGGDIIIMLHPDYQYDPKLINYFVEFIGNGYFDVMLGSRIRSRKEALAGGMPFYKYISNRFLTLVENVVSGQNLSEWHTGMRAYRREVLERVGYRKFSDDFVFDTQMLFKIIEAGYAIGEIPVPVRYFPEASSINLRRSIWYGLSTLLECFRHLFKKSL</sequence>
<feature type="domain" description="Glycosyltransferase 2-like" evidence="1">
    <location>
        <begin position="9"/>
        <end position="171"/>
    </location>
</feature>
<dbReference type="SUPFAM" id="SSF53448">
    <property type="entry name" value="Nucleotide-diphospho-sugar transferases"/>
    <property type="match status" value="1"/>
</dbReference>
<reference evidence="2 3" key="1">
    <citation type="journal article" date="2016" name="Nat. Commun.">
        <title>Thousands of microbial genomes shed light on interconnected biogeochemical processes in an aquifer system.</title>
        <authorList>
            <person name="Anantharaman K."/>
            <person name="Brown C.T."/>
            <person name="Hug L.A."/>
            <person name="Sharon I."/>
            <person name="Castelle C.J."/>
            <person name="Probst A.J."/>
            <person name="Thomas B.C."/>
            <person name="Singh A."/>
            <person name="Wilkins M.J."/>
            <person name="Karaoz U."/>
            <person name="Brodie E.L."/>
            <person name="Williams K.H."/>
            <person name="Hubbard S.S."/>
            <person name="Banfield J.F."/>
        </authorList>
    </citation>
    <scope>NUCLEOTIDE SEQUENCE [LARGE SCALE GENOMIC DNA]</scope>
</reference>
<dbReference type="InterPro" id="IPR029044">
    <property type="entry name" value="Nucleotide-diphossugar_trans"/>
</dbReference>
<dbReference type="PANTHER" id="PTHR48090">
    <property type="entry name" value="UNDECAPRENYL-PHOSPHATE 4-DEOXY-4-FORMAMIDO-L-ARABINOSE TRANSFERASE-RELATED"/>
    <property type="match status" value="1"/>
</dbReference>
<accession>A0A1F8H8Q9</accession>
<name>A0A1F8H8Q9_9BACT</name>
<keyword evidence="2" id="KW-0808">Transferase</keyword>
<dbReference type="PANTHER" id="PTHR48090:SF7">
    <property type="entry name" value="RFBJ PROTEIN"/>
    <property type="match status" value="1"/>
</dbReference>
<organism evidence="2 3">
    <name type="scientific">Candidatus Yanofskybacteria bacterium RIFCSPLOWO2_12_FULL_43_11b</name>
    <dbReference type="NCBI Taxonomy" id="1802710"/>
    <lineage>
        <taxon>Bacteria</taxon>
        <taxon>Candidatus Yanofskyibacteriota</taxon>
    </lineage>
</organism>
<evidence type="ECO:0000259" key="1">
    <source>
        <dbReference type="Pfam" id="PF00535"/>
    </source>
</evidence>
<evidence type="ECO:0000313" key="2">
    <source>
        <dbReference type="EMBL" id="OGN33570.1"/>
    </source>
</evidence>
<dbReference type="Pfam" id="PF00535">
    <property type="entry name" value="Glycos_transf_2"/>
    <property type="match status" value="1"/>
</dbReference>
<dbReference type="Gene3D" id="3.90.550.10">
    <property type="entry name" value="Spore Coat Polysaccharide Biosynthesis Protein SpsA, Chain A"/>
    <property type="match status" value="1"/>
</dbReference>
<dbReference type="Proteomes" id="UP000177745">
    <property type="component" value="Unassembled WGS sequence"/>
</dbReference>
<dbReference type="InterPro" id="IPR001173">
    <property type="entry name" value="Glyco_trans_2-like"/>
</dbReference>
<dbReference type="EMBL" id="MGKY01000015">
    <property type="protein sequence ID" value="OGN33570.1"/>
    <property type="molecule type" value="Genomic_DNA"/>
</dbReference>